<protein>
    <recommendedName>
        <fullName evidence="12">Putative inorganic phosphate cotransporter</fullName>
    </recommendedName>
</protein>
<keyword evidence="3" id="KW-0813">Transport</keyword>
<dbReference type="EMBL" id="GBXI01009556">
    <property type="protein sequence ID" value="JAD04736.1"/>
    <property type="molecule type" value="Transcribed_RNA"/>
</dbReference>
<dbReference type="SUPFAM" id="SSF103473">
    <property type="entry name" value="MFS general substrate transporter"/>
    <property type="match status" value="1"/>
</dbReference>
<evidence type="ECO:0000256" key="13">
    <source>
        <dbReference type="SAM" id="MobiDB-lite"/>
    </source>
</evidence>
<evidence type="ECO:0000256" key="2">
    <source>
        <dbReference type="ARBA" id="ARBA00008586"/>
    </source>
</evidence>
<keyword evidence="6 14" id="KW-1133">Transmembrane helix</keyword>
<evidence type="ECO:0000256" key="9">
    <source>
        <dbReference type="ARBA" id="ARBA00023136"/>
    </source>
</evidence>
<dbReference type="PANTHER" id="PTHR11662:SF280">
    <property type="entry name" value="FI21844P1-RELATED"/>
    <property type="match status" value="1"/>
</dbReference>
<evidence type="ECO:0000256" key="10">
    <source>
        <dbReference type="ARBA" id="ARBA00023201"/>
    </source>
</evidence>
<evidence type="ECO:0000256" key="6">
    <source>
        <dbReference type="ARBA" id="ARBA00022989"/>
    </source>
</evidence>
<evidence type="ECO:0000256" key="5">
    <source>
        <dbReference type="ARBA" id="ARBA00022847"/>
    </source>
</evidence>
<dbReference type="AlphaFoldDB" id="A0A0A1X1J1"/>
<evidence type="ECO:0000256" key="4">
    <source>
        <dbReference type="ARBA" id="ARBA00022692"/>
    </source>
</evidence>
<reference evidence="16" key="1">
    <citation type="submission" date="2014-11" db="EMBL/GenBank/DDBJ databases">
        <authorList>
            <person name="Geib S."/>
        </authorList>
    </citation>
    <scope>NUCLEOTIDE SEQUENCE</scope>
</reference>
<feature type="transmembrane region" description="Helical" evidence="14">
    <location>
        <begin position="314"/>
        <end position="331"/>
    </location>
</feature>
<feature type="transmembrane region" description="Helical" evidence="14">
    <location>
        <begin position="182"/>
        <end position="205"/>
    </location>
</feature>
<feature type="transmembrane region" description="Helical" evidence="14">
    <location>
        <begin position="45"/>
        <end position="69"/>
    </location>
</feature>
<dbReference type="FunFam" id="1.20.1250.20:FF:000003">
    <property type="entry name" value="Solute carrier family 17 member 3"/>
    <property type="match status" value="1"/>
</dbReference>
<dbReference type="InterPro" id="IPR050382">
    <property type="entry name" value="MFS_Na/Anion_cotransporter"/>
</dbReference>
<dbReference type="GO" id="GO:0016020">
    <property type="term" value="C:membrane"/>
    <property type="evidence" value="ECO:0007669"/>
    <property type="project" value="UniProtKB-SubCell"/>
</dbReference>
<evidence type="ECO:0000256" key="12">
    <source>
        <dbReference type="ARBA" id="ARBA00068450"/>
    </source>
</evidence>
<dbReference type="GO" id="GO:0006820">
    <property type="term" value="P:monoatomic anion transport"/>
    <property type="evidence" value="ECO:0007669"/>
    <property type="project" value="TreeGrafter"/>
</dbReference>
<dbReference type="GO" id="GO:0006814">
    <property type="term" value="P:sodium ion transport"/>
    <property type="evidence" value="ECO:0007669"/>
    <property type="project" value="UniProtKB-KW"/>
</dbReference>
<dbReference type="FunFam" id="1.20.1250.20:FF:000144">
    <property type="entry name" value="Picot, isoform B"/>
    <property type="match status" value="1"/>
</dbReference>
<keyword evidence="8" id="KW-0406">Ion transport</keyword>
<feature type="transmembrane region" description="Helical" evidence="14">
    <location>
        <begin position="211"/>
        <end position="229"/>
    </location>
</feature>
<feature type="transmembrane region" description="Helical" evidence="14">
    <location>
        <begin position="89"/>
        <end position="110"/>
    </location>
</feature>
<comment type="function">
    <text evidence="11">May be an inorganic phosphate cotransporter.</text>
</comment>
<gene>
    <name evidence="16" type="primary">Picot_27</name>
    <name evidence="16" type="ORF">g.24460</name>
</gene>
<dbReference type="InterPro" id="IPR011701">
    <property type="entry name" value="MFS"/>
</dbReference>
<dbReference type="PANTHER" id="PTHR11662">
    <property type="entry name" value="SOLUTE CARRIER FAMILY 17"/>
    <property type="match status" value="1"/>
</dbReference>
<dbReference type="GO" id="GO:0015293">
    <property type="term" value="F:symporter activity"/>
    <property type="evidence" value="ECO:0007669"/>
    <property type="project" value="UniProtKB-KW"/>
</dbReference>
<feature type="region of interest" description="Disordered" evidence="13">
    <location>
        <begin position="474"/>
        <end position="494"/>
    </location>
</feature>
<comment type="similarity">
    <text evidence="2">Belongs to the major facilitator superfamily. Sodium/anion cotransporter family.</text>
</comment>
<organism evidence="16">
    <name type="scientific">Zeugodacus cucurbitae</name>
    <name type="common">Melon fruit fly</name>
    <name type="synonym">Bactrocera cucurbitae</name>
    <dbReference type="NCBI Taxonomy" id="28588"/>
    <lineage>
        <taxon>Eukaryota</taxon>
        <taxon>Metazoa</taxon>
        <taxon>Ecdysozoa</taxon>
        <taxon>Arthropoda</taxon>
        <taxon>Hexapoda</taxon>
        <taxon>Insecta</taxon>
        <taxon>Pterygota</taxon>
        <taxon>Neoptera</taxon>
        <taxon>Endopterygota</taxon>
        <taxon>Diptera</taxon>
        <taxon>Brachycera</taxon>
        <taxon>Muscomorpha</taxon>
        <taxon>Tephritoidea</taxon>
        <taxon>Tephritidae</taxon>
        <taxon>Zeugodacus</taxon>
        <taxon>Zeugodacus</taxon>
    </lineage>
</organism>
<sequence>MTVKKIWPTSGNVNVDSAAAPKDDNEVVAKGACCMGFGIRHFQAFLIFLGLSVAYSLRVNLSVAIVAMTDKDAANPDFDEFSWNEKTKSLLLSSFFWGYICTQVPGGALARKFGGKTTLLCGVLICSILAILTPIFAKIGDWQLVCALRVAQGLCQGMIFPSTHTLLSHWSPLEDRANFATYCYSGSQFGTVVMMATSGVIASSALGWPSIFYLSGGIGVVWAIVWFIWGASTPAQSKLISPEEKKFIEQSIGVEAGDEHHAPTRTPWVKMFTTPAFLVLILTHCTNNWGFWTLLTEIPTYMKNVFGMDIKSNALLSALPYFAMFLMCFVFSGISSIMNKKQCIPLSVSRKLFNSIGHWIPVASLIALGYVSAEGATVAIVLLTVTVGVNAAPYLGFQVNHIDLSPNFAGILMGITNCAANIMSIIAPLIVGFIVTDEHDPNQWRIIFFIAAGFYFVGNLLFIIFGSTDVQSWNDPQPKPSPEKRNSTQLESQH</sequence>
<keyword evidence="7" id="KW-0915">Sodium</keyword>
<feature type="transmembrane region" description="Helical" evidence="14">
    <location>
        <begin position="117"/>
        <end position="136"/>
    </location>
</feature>
<dbReference type="InterPro" id="IPR020846">
    <property type="entry name" value="MFS_dom"/>
</dbReference>
<evidence type="ECO:0000256" key="8">
    <source>
        <dbReference type="ARBA" id="ARBA00023065"/>
    </source>
</evidence>
<comment type="subcellular location">
    <subcellularLocation>
        <location evidence="1">Membrane</location>
        <topology evidence="1">Multi-pass membrane protein</topology>
    </subcellularLocation>
</comment>
<keyword evidence="10" id="KW-0739">Sodium transport</keyword>
<evidence type="ECO:0000256" key="7">
    <source>
        <dbReference type="ARBA" id="ARBA00023053"/>
    </source>
</evidence>
<dbReference type="CDD" id="cd17318">
    <property type="entry name" value="MFS_SLC17"/>
    <property type="match status" value="1"/>
</dbReference>
<dbReference type="PROSITE" id="PS50850">
    <property type="entry name" value="MFS"/>
    <property type="match status" value="1"/>
</dbReference>
<evidence type="ECO:0000256" key="3">
    <source>
        <dbReference type="ARBA" id="ARBA00022448"/>
    </source>
</evidence>
<dbReference type="Gene3D" id="1.20.1250.20">
    <property type="entry name" value="MFS general substrate transporter like domains"/>
    <property type="match status" value="2"/>
</dbReference>
<evidence type="ECO:0000256" key="14">
    <source>
        <dbReference type="SAM" id="Phobius"/>
    </source>
</evidence>
<dbReference type="InterPro" id="IPR036259">
    <property type="entry name" value="MFS_trans_sf"/>
</dbReference>
<feature type="transmembrane region" description="Helical" evidence="14">
    <location>
        <begin position="446"/>
        <end position="465"/>
    </location>
</feature>
<name>A0A0A1X1J1_ZEUCU</name>
<evidence type="ECO:0000256" key="1">
    <source>
        <dbReference type="ARBA" id="ARBA00004141"/>
    </source>
</evidence>
<feature type="domain" description="Major facilitator superfamily (MFS) profile" evidence="15">
    <location>
        <begin position="36"/>
        <end position="470"/>
    </location>
</feature>
<accession>A0A0A1X1J1</accession>
<keyword evidence="9 14" id="KW-0472">Membrane</keyword>
<proteinExistence type="inferred from homology"/>
<evidence type="ECO:0000259" key="15">
    <source>
        <dbReference type="PROSITE" id="PS50850"/>
    </source>
</evidence>
<dbReference type="Pfam" id="PF07690">
    <property type="entry name" value="MFS_1"/>
    <property type="match status" value="1"/>
</dbReference>
<feature type="transmembrane region" description="Helical" evidence="14">
    <location>
        <begin position="377"/>
        <end position="397"/>
    </location>
</feature>
<feature type="transmembrane region" description="Helical" evidence="14">
    <location>
        <begin position="352"/>
        <end position="371"/>
    </location>
</feature>
<keyword evidence="5" id="KW-0769">Symport</keyword>
<evidence type="ECO:0000256" key="11">
    <source>
        <dbReference type="ARBA" id="ARBA00054632"/>
    </source>
</evidence>
<feature type="transmembrane region" description="Helical" evidence="14">
    <location>
        <begin position="275"/>
        <end position="294"/>
    </location>
</feature>
<reference evidence="16" key="2">
    <citation type="journal article" date="2015" name="Gigascience">
        <title>Reconstructing a comprehensive transcriptome assembly of a white-pupal translocated strain of the pest fruit fly Bactrocera cucurbitae.</title>
        <authorList>
            <person name="Sim S.B."/>
            <person name="Calla B."/>
            <person name="Hall B."/>
            <person name="DeRego T."/>
            <person name="Geib S.M."/>
        </authorList>
    </citation>
    <scope>NUCLEOTIDE SEQUENCE</scope>
</reference>
<evidence type="ECO:0000313" key="16">
    <source>
        <dbReference type="EMBL" id="JAD04736.1"/>
    </source>
</evidence>
<feature type="transmembrane region" description="Helical" evidence="14">
    <location>
        <begin position="409"/>
        <end position="434"/>
    </location>
</feature>
<keyword evidence="4 14" id="KW-0812">Transmembrane</keyword>